<proteinExistence type="predicted"/>
<feature type="region of interest" description="Disordered" evidence="1">
    <location>
        <begin position="1"/>
        <end position="57"/>
    </location>
</feature>
<protein>
    <submittedName>
        <fullName evidence="3">DUF4355 domain-containing protein</fullName>
    </submittedName>
</protein>
<evidence type="ECO:0000313" key="4">
    <source>
        <dbReference type="Proteomes" id="UP000538955"/>
    </source>
</evidence>
<evidence type="ECO:0000313" key="5">
    <source>
        <dbReference type="Proteomes" id="UP000550736"/>
    </source>
</evidence>
<feature type="compositionally biased region" description="Basic and acidic residues" evidence="1">
    <location>
        <begin position="41"/>
        <end position="57"/>
    </location>
</feature>
<sequence>MENNQSNITEETKHNENLETTHEQSQQKEHTFSQEEVSQMIKDRLARERRKSDERIKDAIQEAEKLAKMNGNASST</sequence>
<reference evidence="4 5" key="1">
    <citation type="submission" date="2020-04" db="EMBL/GenBank/DDBJ databases">
        <title>The Epidemiology and Molecular Characteristics of Linezolid-Resistant Staphylococcus capitis in Huashan Hospital, Shanghai.</title>
        <authorList>
            <person name="Ding L."/>
            <person name="Li P."/>
            <person name="Yang Y."/>
            <person name="Lin D."/>
            <person name="Xu X."/>
        </authorList>
    </citation>
    <scope>NUCLEOTIDE SEQUENCE [LARGE SCALE GENOMIC DNA]</scope>
    <source>
        <strain evidence="3 5">12-86</strain>
        <strain evidence="2 4">17-84</strain>
    </source>
</reference>
<dbReference type="AlphaFoldDB" id="A0A7X9WAS0"/>
<feature type="compositionally biased region" description="Basic and acidic residues" evidence="1">
    <location>
        <begin position="10"/>
        <end position="33"/>
    </location>
</feature>
<evidence type="ECO:0000313" key="2">
    <source>
        <dbReference type="EMBL" id="NMK54478.1"/>
    </source>
</evidence>
<dbReference type="EMBL" id="JABBLX010000001">
    <property type="protein sequence ID" value="NMK96870.1"/>
    <property type="molecule type" value="Genomic_DNA"/>
</dbReference>
<dbReference type="RefSeq" id="WP_030064849.1">
    <property type="nucleotide sequence ID" value="NZ_AP014956.1"/>
</dbReference>
<comment type="caution">
    <text evidence="3">The sequence shown here is derived from an EMBL/GenBank/DDBJ whole genome shotgun (WGS) entry which is preliminary data.</text>
</comment>
<dbReference type="Proteomes" id="UP000538955">
    <property type="component" value="Unassembled WGS sequence"/>
</dbReference>
<organism evidence="3 5">
    <name type="scientific">Staphylococcus capitis</name>
    <dbReference type="NCBI Taxonomy" id="29388"/>
    <lineage>
        <taxon>Bacteria</taxon>
        <taxon>Bacillati</taxon>
        <taxon>Bacillota</taxon>
        <taxon>Bacilli</taxon>
        <taxon>Bacillales</taxon>
        <taxon>Staphylococcaceae</taxon>
        <taxon>Staphylococcus</taxon>
    </lineage>
</organism>
<name>A0A7X9WAS0_STACP</name>
<evidence type="ECO:0000313" key="3">
    <source>
        <dbReference type="EMBL" id="NMK96870.1"/>
    </source>
</evidence>
<dbReference type="EMBL" id="JABBMI010000058">
    <property type="protein sequence ID" value="NMK54478.1"/>
    <property type="molecule type" value="Genomic_DNA"/>
</dbReference>
<keyword evidence="4" id="KW-1185">Reference proteome</keyword>
<evidence type="ECO:0000256" key="1">
    <source>
        <dbReference type="SAM" id="MobiDB-lite"/>
    </source>
</evidence>
<accession>A0A7X9WAS0</accession>
<dbReference type="Proteomes" id="UP000550736">
    <property type="component" value="Unassembled WGS sequence"/>
</dbReference>
<gene>
    <name evidence="3" type="ORF">HHM13_01975</name>
    <name evidence="2" type="ORF">HHM24_06855</name>
</gene>